<evidence type="ECO:0000256" key="1">
    <source>
        <dbReference type="ARBA" id="ARBA00006566"/>
    </source>
</evidence>
<keyword evidence="6 11" id="KW-0418">Kinase</keyword>
<dbReference type="EMBL" id="JQCE01000058">
    <property type="protein sequence ID" value="KRO15931.1"/>
    <property type="molecule type" value="Genomic_DNA"/>
</dbReference>
<comment type="subcellular location">
    <subcellularLocation>
        <location evidence="11">Cytoplasm</location>
    </subcellularLocation>
</comment>
<dbReference type="EC" id="2.7.1.6" evidence="11 12"/>
<dbReference type="GO" id="GO:0004335">
    <property type="term" value="F:galactokinase activity"/>
    <property type="evidence" value="ECO:0007669"/>
    <property type="project" value="UniProtKB-UniRule"/>
</dbReference>
<accession>A0A0R2MUH2</accession>
<feature type="binding site" evidence="11">
    <location>
        <position position="78"/>
    </location>
    <ligand>
        <name>ATP</name>
        <dbReference type="ChEBI" id="CHEBI:30616"/>
    </ligand>
</feature>
<dbReference type="InterPro" id="IPR006203">
    <property type="entry name" value="GHMP_knse_ATP-bd_CS"/>
</dbReference>
<gene>
    <name evidence="11" type="primary">galK</name>
    <name evidence="16" type="ORF">IV56_GL002122</name>
</gene>
<feature type="binding site" evidence="11">
    <location>
        <begin position="44"/>
        <end position="47"/>
    </location>
    <ligand>
        <name>substrate</name>
    </ligand>
</feature>
<evidence type="ECO:0000256" key="8">
    <source>
        <dbReference type="ARBA" id="ARBA00022842"/>
    </source>
</evidence>
<evidence type="ECO:0000256" key="7">
    <source>
        <dbReference type="ARBA" id="ARBA00022840"/>
    </source>
</evidence>
<dbReference type="InterPro" id="IPR000705">
    <property type="entry name" value="Galactokinase"/>
</dbReference>
<evidence type="ECO:0000256" key="5">
    <source>
        <dbReference type="ARBA" id="ARBA00022741"/>
    </source>
</evidence>
<dbReference type="GO" id="GO:0000287">
    <property type="term" value="F:magnesium ion binding"/>
    <property type="evidence" value="ECO:0007669"/>
    <property type="project" value="UniProtKB-UniRule"/>
</dbReference>
<feature type="site" description="Transition state stabilizer" evidence="11">
    <location>
        <position position="38"/>
    </location>
</feature>
<proteinExistence type="inferred from homology"/>
<comment type="pathway">
    <text evidence="11">Carbohydrate metabolism; galactose metabolism.</text>
</comment>
<comment type="catalytic activity">
    <reaction evidence="11">
        <text>alpha-D-galactose + ATP = alpha-D-galactose 1-phosphate + ADP + H(+)</text>
        <dbReference type="Rhea" id="RHEA:13553"/>
        <dbReference type="ChEBI" id="CHEBI:15378"/>
        <dbReference type="ChEBI" id="CHEBI:28061"/>
        <dbReference type="ChEBI" id="CHEBI:30616"/>
        <dbReference type="ChEBI" id="CHEBI:58336"/>
        <dbReference type="ChEBI" id="CHEBI:456216"/>
        <dbReference type="EC" id="2.7.1.6"/>
    </reaction>
</comment>
<evidence type="ECO:0000259" key="13">
    <source>
        <dbReference type="Pfam" id="PF00288"/>
    </source>
</evidence>
<dbReference type="InterPro" id="IPR020568">
    <property type="entry name" value="Ribosomal_Su5_D2-typ_SF"/>
</dbReference>
<evidence type="ECO:0000256" key="6">
    <source>
        <dbReference type="ARBA" id="ARBA00022777"/>
    </source>
</evidence>
<dbReference type="PANTHER" id="PTHR10457:SF7">
    <property type="entry name" value="GALACTOKINASE-RELATED"/>
    <property type="match status" value="1"/>
</dbReference>
<evidence type="ECO:0000256" key="9">
    <source>
        <dbReference type="ARBA" id="ARBA00023144"/>
    </source>
</evidence>
<dbReference type="PATRIC" id="fig|1293598.4.peg.2216"/>
<sequence>MTLVKKEVIAMITKDQLITAFNNQYNENPTNFYFAPGRINLIGEHTDYNGGHVFPCAISLGTYAAVAPNHTNQWRIYSQNFTDQPVQSFSLADLTQQPGGDWANYVTAMLDVLQKQHHTFDEGLDVLIWGDLPNGAGLSSSASLELLIGTIANLQYHLNIPMLELIKAGKVVENQYIGVNSGIMDQFAIGMGKANHAILLDTNTLEYDQLPLNLDDNVIVIMNTNKRRELADSKYNERRSECEAALARIQTKFDYASLGAMTEEEFDETTSLINDGTLIKRARHAVFENQRTLRAATALDERDLAKFGRLMNASGSSLAYDYEVTGIELDTLVSSAWQQPGVLGARMTGAGFGGCAIAIVNQAQVANFTKAVGERYRAVIGYDADFYVAEIADGPRAIFEA</sequence>
<evidence type="ECO:0000256" key="11">
    <source>
        <dbReference type="HAMAP-Rule" id="MF_00246"/>
    </source>
</evidence>
<evidence type="ECO:0000259" key="14">
    <source>
        <dbReference type="Pfam" id="PF08544"/>
    </source>
</evidence>
<dbReference type="GO" id="GO:0005829">
    <property type="term" value="C:cytosol"/>
    <property type="evidence" value="ECO:0007669"/>
    <property type="project" value="TreeGrafter"/>
</dbReference>
<dbReference type="PROSITE" id="PS00627">
    <property type="entry name" value="GHMP_KINASES_ATP"/>
    <property type="match status" value="1"/>
</dbReference>
<keyword evidence="7 11" id="KW-0067">ATP-binding</keyword>
<comment type="similarity">
    <text evidence="1 11">Belongs to the GHMP kinase family. GalK subfamily.</text>
</comment>
<dbReference type="NCBIfam" id="TIGR00131">
    <property type="entry name" value="gal_kin"/>
    <property type="match status" value="1"/>
</dbReference>
<dbReference type="InterPro" id="IPR019741">
    <property type="entry name" value="Galactokinase_CS"/>
</dbReference>
<dbReference type="InterPro" id="IPR022963">
    <property type="entry name" value="Galactokinase_bac"/>
</dbReference>
<dbReference type="Pfam" id="PF00288">
    <property type="entry name" value="GHMP_kinases_N"/>
    <property type="match status" value="1"/>
</dbReference>
<dbReference type="PROSITE" id="PS00106">
    <property type="entry name" value="GALACTOKINASE"/>
    <property type="match status" value="1"/>
</dbReference>
<keyword evidence="8 11" id="KW-0460">Magnesium</keyword>
<evidence type="ECO:0000256" key="2">
    <source>
        <dbReference type="ARBA" id="ARBA00022490"/>
    </source>
</evidence>
<evidence type="ECO:0000256" key="3">
    <source>
        <dbReference type="ARBA" id="ARBA00022679"/>
    </source>
</evidence>
<keyword evidence="2 11" id="KW-0963">Cytoplasm</keyword>
<evidence type="ECO:0000259" key="15">
    <source>
        <dbReference type="Pfam" id="PF10509"/>
    </source>
</evidence>
<dbReference type="Gene3D" id="3.30.70.890">
    <property type="entry name" value="GHMP kinase, C-terminal domain"/>
    <property type="match status" value="1"/>
</dbReference>
<keyword evidence="10 11" id="KW-0119">Carbohydrate metabolism</keyword>
<dbReference type="InterPro" id="IPR014721">
    <property type="entry name" value="Ribsml_uS5_D2-typ_fold_subgr"/>
</dbReference>
<dbReference type="SUPFAM" id="SSF55060">
    <property type="entry name" value="GHMP Kinase, C-terminal domain"/>
    <property type="match status" value="1"/>
</dbReference>
<dbReference type="GO" id="GO:0005524">
    <property type="term" value="F:ATP binding"/>
    <property type="evidence" value="ECO:0007669"/>
    <property type="project" value="UniProtKB-UniRule"/>
</dbReference>
<dbReference type="NCBIfam" id="NF003705">
    <property type="entry name" value="PRK05322.1"/>
    <property type="match status" value="1"/>
</dbReference>
<dbReference type="Proteomes" id="UP000050969">
    <property type="component" value="Unassembled WGS sequence"/>
</dbReference>
<dbReference type="SUPFAM" id="SSF54211">
    <property type="entry name" value="Ribosomal protein S5 domain 2-like"/>
    <property type="match status" value="1"/>
</dbReference>
<name>A0A0R2MUH2_9LACO</name>
<feature type="binding site" evidence="11">
    <location>
        <begin position="135"/>
        <end position="141"/>
    </location>
    <ligand>
        <name>ATP</name>
        <dbReference type="ChEBI" id="CHEBI:30616"/>
    </ligand>
</feature>
<feature type="domain" description="GHMP kinase N-terminal" evidence="13">
    <location>
        <begin position="104"/>
        <end position="193"/>
    </location>
</feature>
<dbReference type="PIRSF" id="PIRSF000530">
    <property type="entry name" value="Galactokinase"/>
    <property type="match status" value="1"/>
</dbReference>
<evidence type="ECO:0000256" key="4">
    <source>
        <dbReference type="ARBA" id="ARBA00022723"/>
    </source>
</evidence>
<dbReference type="InterPro" id="IPR019539">
    <property type="entry name" value="GalKase_N"/>
</dbReference>
<dbReference type="FunFam" id="3.30.230.10:FF:000017">
    <property type="entry name" value="Galactokinase"/>
    <property type="match status" value="1"/>
</dbReference>
<keyword evidence="9 11" id="KW-0299">Galactose metabolism</keyword>
<feature type="domain" description="GHMP kinase C-terminal" evidence="14">
    <location>
        <begin position="296"/>
        <end position="377"/>
    </location>
</feature>
<keyword evidence="4 11" id="KW-0479">Metal-binding</keyword>
<dbReference type="InterPro" id="IPR006204">
    <property type="entry name" value="GHMP_kinase_N_dom"/>
</dbReference>
<reference evidence="16 17" key="1">
    <citation type="journal article" date="2015" name="Genome Announc.">
        <title>Expanding the biotechnology potential of lactobacilli through comparative genomics of 213 strains and associated genera.</title>
        <authorList>
            <person name="Sun Z."/>
            <person name="Harris H.M."/>
            <person name="McCann A."/>
            <person name="Guo C."/>
            <person name="Argimon S."/>
            <person name="Zhang W."/>
            <person name="Yang X."/>
            <person name="Jeffery I.B."/>
            <person name="Cooney J.C."/>
            <person name="Kagawa T.F."/>
            <person name="Liu W."/>
            <person name="Song Y."/>
            <person name="Salvetti E."/>
            <person name="Wrobel A."/>
            <person name="Rasinkangas P."/>
            <person name="Parkhill J."/>
            <person name="Rea M.C."/>
            <person name="O'Sullivan O."/>
            <person name="Ritari J."/>
            <person name="Douillard F.P."/>
            <person name="Paul Ross R."/>
            <person name="Yang R."/>
            <person name="Briner A.E."/>
            <person name="Felis G.E."/>
            <person name="de Vos W.M."/>
            <person name="Barrangou R."/>
            <person name="Klaenhammer T.R."/>
            <person name="Caufield P.W."/>
            <person name="Cui Y."/>
            <person name="Zhang H."/>
            <person name="O'Toole P.W."/>
        </authorList>
    </citation>
    <scope>NUCLEOTIDE SEQUENCE [LARGE SCALE GENOMIC DNA]</scope>
    <source>
        <strain evidence="16 17">DSM 24301</strain>
    </source>
</reference>
<feature type="active site" description="Proton acceptor" evidence="11">
    <location>
        <position position="185"/>
    </location>
</feature>
<feature type="binding site" evidence="11">
    <location>
        <position position="173"/>
    </location>
    <ligand>
        <name>Mg(2+)</name>
        <dbReference type="ChEBI" id="CHEBI:18420"/>
    </ligand>
</feature>
<dbReference type="Pfam" id="PF10509">
    <property type="entry name" value="GalKase_gal_bdg"/>
    <property type="match status" value="1"/>
</dbReference>
<comment type="caution">
    <text evidence="16">The sequence shown here is derived from an EMBL/GenBank/DDBJ whole genome shotgun (WGS) entry which is preliminary data.</text>
</comment>
<dbReference type="RefSeq" id="WP_404820150.1">
    <property type="nucleotide sequence ID" value="NZ_JQCE01000058.1"/>
</dbReference>
<dbReference type="STRING" id="1293598.IV56_GL002122"/>
<dbReference type="UniPathway" id="UPA00214"/>
<dbReference type="InterPro" id="IPR013750">
    <property type="entry name" value="GHMP_kinase_C_dom"/>
</dbReference>
<dbReference type="Gene3D" id="3.30.230.10">
    <property type="match status" value="1"/>
</dbReference>
<organism evidence="16 17">
    <name type="scientific">Lacticaseibacillus saniviri JCM 17471 = DSM 24301</name>
    <dbReference type="NCBI Taxonomy" id="1293598"/>
    <lineage>
        <taxon>Bacteria</taxon>
        <taxon>Bacillati</taxon>
        <taxon>Bacillota</taxon>
        <taxon>Bacilli</taxon>
        <taxon>Lactobacillales</taxon>
        <taxon>Lactobacillaceae</taxon>
        <taxon>Lacticaseibacillus</taxon>
    </lineage>
</organism>
<dbReference type="PANTHER" id="PTHR10457">
    <property type="entry name" value="MEVALONATE KINASE/GALACTOKINASE"/>
    <property type="match status" value="1"/>
</dbReference>
<evidence type="ECO:0000256" key="10">
    <source>
        <dbReference type="ARBA" id="ARBA00023277"/>
    </source>
</evidence>
<feature type="domain" description="Galactokinase N-terminal" evidence="15">
    <location>
        <begin position="20"/>
        <end position="68"/>
    </location>
</feature>
<protein>
    <recommendedName>
        <fullName evidence="11 12">Galactokinase</fullName>
        <ecNumber evidence="11 12">2.7.1.6</ecNumber>
    </recommendedName>
    <alternativeName>
        <fullName evidence="11">Galactose kinase</fullName>
    </alternativeName>
</protein>
<dbReference type="InterPro" id="IPR036554">
    <property type="entry name" value="GHMP_kinase_C_sf"/>
</dbReference>
<dbReference type="PRINTS" id="PR00473">
    <property type="entry name" value="GALCTOKINASE"/>
</dbReference>
<dbReference type="InterPro" id="IPR006206">
    <property type="entry name" value="Mevalonate/galactokinase"/>
</dbReference>
<comment type="function">
    <text evidence="11">Catalyzes the transfer of the gamma-phosphate of ATP to D-galactose to form alpha-D-galactose-1-phosphate (Gal-1-P).</text>
</comment>
<feature type="binding site" evidence="11">
    <location>
        <position position="141"/>
    </location>
    <ligand>
        <name>Mg(2+)</name>
        <dbReference type="ChEBI" id="CHEBI:18420"/>
    </ligand>
</feature>
<dbReference type="HAMAP" id="MF_00246">
    <property type="entry name" value="Galactokinase"/>
    <property type="match status" value="1"/>
</dbReference>
<keyword evidence="5 11" id="KW-0547">Nucleotide-binding</keyword>
<dbReference type="GO" id="GO:0006012">
    <property type="term" value="P:galactose metabolic process"/>
    <property type="evidence" value="ECO:0007669"/>
    <property type="project" value="UniProtKB-UniRule"/>
</dbReference>
<dbReference type="AlphaFoldDB" id="A0A0R2MUH2"/>
<evidence type="ECO:0000313" key="16">
    <source>
        <dbReference type="EMBL" id="KRO15931.1"/>
    </source>
</evidence>
<evidence type="ECO:0000313" key="17">
    <source>
        <dbReference type="Proteomes" id="UP000050969"/>
    </source>
</evidence>
<dbReference type="PRINTS" id="PR00959">
    <property type="entry name" value="MEVGALKINASE"/>
</dbReference>
<dbReference type="Pfam" id="PF08544">
    <property type="entry name" value="GHMP_kinases_C"/>
    <property type="match status" value="1"/>
</dbReference>
<evidence type="ECO:0000256" key="12">
    <source>
        <dbReference type="NCBIfam" id="TIGR00131"/>
    </source>
</evidence>
<dbReference type="FunFam" id="3.30.70.890:FF:000001">
    <property type="entry name" value="Galactokinase"/>
    <property type="match status" value="1"/>
</dbReference>
<feature type="binding site" evidence="11">
    <location>
        <position position="235"/>
    </location>
    <ligand>
        <name>substrate</name>
    </ligand>
</feature>
<keyword evidence="17" id="KW-1185">Reference proteome</keyword>
<keyword evidence="3 11" id="KW-0808">Transferase</keyword>